<dbReference type="InterPro" id="IPR055439">
    <property type="entry name" value="Beta-prop_EML_1st"/>
</dbReference>
<dbReference type="InterPro" id="IPR015943">
    <property type="entry name" value="WD40/YVTN_repeat-like_dom_sf"/>
</dbReference>
<protein>
    <submittedName>
        <fullName evidence="4">EML5</fullName>
    </submittedName>
</protein>
<gene>
    <name evidence="4" type="ORF">EB796_000973</name>
</gene>
<accession>A0A7J7KRC0</accession>
<dbReference type="GO" id="GO:0008017">
    <property type="term" value="F:microtubule binding"/>
    <property type="evidence" value="ECO:0007669"/>
    <property type="project" value="TreeGrafter"/>
</dbReference>
<evidence type="ECO:0000313" key="4">
    <source>
        <dbReference type="EMBL" id="KAF6040724.1"/>
    </source>
</evidence>
<keyword evidence="5" id="KW-1185">Reference proteome</keyword>
<dbReference type="SMART" id="SM00320">
    <property type="entry name" value="WD40"/>
    <property type="match status" value="3"/>
</dbReference>
<dbReference type="InterPro" id="IPR001680">
    <property type="entry name" value="WD40_rpt"/>
</dbReference>
<dbReference type="PANTHER" id="PTHR13720">
    <property type="entry name" value="WD-40 REPEAT PROTEIN"/>
    <property type="match status" value="1"/>
</dbReference>
<dbReference type="SUPFAM" id="SSF50978">
    <property type="entry name" value="WD40 repeat-like"/>
    <property type="match status" value="1"/>
</dbReference>
<evidence type="ECO:0000256" key="1">
    <source>
        <dbReference type="ARBA" id="ARBA00022574"/>
    </source>
</evidence>
<evidence type="ECO:0000259" key="3">
    <source>
        <dbReference type="Pfam" id="PF23409"/>
    </source>
</evidence>
<organism evidence="4 5">
    <name type="scientific">Bugula neritina</name>
    <name type="common">Brown bryozoan</name>
    <name type="synonym">Sertularia neritina</name>
    <dbReference type="NCBI Taxonomy" id="10212"/>
    <lineage>
        <taxon>Eukaryota</taxon>
        <taxon>Metazoa</taxon>
        <taxon>Spiralia</taxon>
        <taxon>Lophotrochozoa</taxon>
        <taxon>Bryozoa</taxon>
        <taxon>Gymnolaemata</taxon>
        <taxon>Cheilostomatida</taxon>
        <taxon>Flustrina</taxon>
        <taxon>Buguloidea</taxon>
        <taxon>Bugulidae</taxon>
        <taxon>Bugula</taxon>
    </lineage>
</organism>
<dbReference type="Pfam" id="PF23409">
    <property type="entry name" value="Beta-prop_EML"/>
    <property type="match status" value="1"/>
</dbReference>
<feature type="domain" description="EML-like first beta-propeller" evidence="3">
    <location>
        <begin position="4"/>
        <end position="180"/>
    </location>
</feature>
<dbReference type="EMBL" id="VXIV02000108">
    <property type="protein sequence ID" value="KAF6040724.1"/>
    <property type="molecule type" value="Genomic_DNA"/>
</dbReference>
<proteinExistence type="predicted"/>
<comment type="caution">
    <text evidence="4">The sequence shown here is derived from an EMBL/GenBank/DDBJ whole genome shotgun (WGS) entry which is preliminary data.</text>
</comment>
<evidence type="ECO:0000256" key="2">
    <source>
        <dbReference type="ARBA" id="ARBA00022737"/>
    </source>
</evidence>
<dbReference type="InterPro" id="IPR050630">
    <property type="entry name" value="WD_repeat_EMAP"/>
</dbReference>
<evidence type="ECO:0000313" key="5">
    <source>
        <dbReference type="Proteomes" id="UP000593567"/>
    </source>
</evidence>
<dbReference type="AlphaFoldDB" id="A0A7J7KRC0"/>
<dbReference type="InterPro" id="IPR036322">
    <property type="entry name" value="WD40_repeat_dom_sf"/>
</dbReference>
<keyword evidence="2" id="KW-0677">Repeat</keyword>
<dbReference type="Proteomes" id="UP000593567">
    <property type="component" value="Unassembled WGS sequence"/>
</dbReference>
<reference evidence="4" key="1">
    <citation type="submission" date="2020-06" db="EMBL/GenBank/DDBJ databases">
        <title>Draft genome of Bugula neritina, a colonial animal packing powerful symbionts and potential medicines.</title>
        <authorList>
            <person name="Rayko M."/>
        </authorList>
    </citation>
    <scope>NUCLEOTIDE SEQUENCE [LARGE SCALE GENOMIC DNA]</scope>
    <source>
        <strain evidence="4">Kwan_BN1</strain>
    </source>
</reference>
<sequence>MTRNSMVVWRWQEGSLVATTSAASTRVFQAQFRPDSDSQFVTVGVNHVKFWSVAGNQLIGKKGVIPAASATAASATDATIKMQTMLSLAFSADGITYTGAVSGDVYVWKDAKFIKMVKRAHDGPVFTMYTTLKDGLIVTGAKEKRSLKEGGCVKLWDQDMKRCRAYQIDTGSSIDVIKSVCRIKVRQLC</sequence>
<dbReference type="Gene3D" id="2.130.10.10">
    <property type="entry name" value="YVTN repeat-like/Quinoprotein amine dehydrogenase"/>
    <property type="match status" value="1"/>
</dbReference>
<dbReference type="OrthoDB" id="6129223at2759"/>
<name>A0A7J7KRC0_BUGNE</name>
<dbReference type="PANTHER" id="PTHR13720:SF33">
    <property type="entry name" value="HELP DOMAIN-CONTAINING PROTEIN"/>
    <property type="match status" value="1"/>
</dbReference>
<keyword evidence="1" id="KW-0853">WD repeat</keyword>